<dbReference type="GO" id="GO:0070971">
    <property type="term" value="C:endoplasmic reticulum exit site"/>
    <property type="evidence" value="ECO:0007669"/>
    <property type="project" value="TreeGrafter"/>
</dbReference>
<proteinExistence type="predicted"/>
<accession>A0A6J3HG98</accession>
<dbReference type="InterPro" id="IPR051500">
    <property type="entry name" value="cTAGE_MIA/OTOR"/>
</dbReference>
<keyword evidence="1" id="KW-0175">Coiled coil</keyword>
<evidence type="ECO:0000313" key="5">
    <source>
        <dbReference type="RefSeq" id="XP_032128977.1"/>
    </source>
</evidence>
<feature type="region of interest" description="Disordered" evidence="2">
    <location>
        <begin position="1"/>
        <end position="54"/>
    </location>
</feature>
<dbReference type="GO" id="GO:0006888">
    <property type="term" value="P:endoplasmic reticulum to Golgi vesicle-mediated transport"/>
    <property type="evidence" value="ECO:0007669"/>
    <property type="project" value="TreeGrafter"/>
</dbReference>
<gene>
    <name evidence="5" type="primary">LOC116546976</name>
    <name evidence="4" type="synonym">LOC116546974</name>
</gene>
<feature type="compositionally biased region" description="Polar residues" evidence="2">
    <location>
        <begin position="18"/>
        <end position="35"/>
    </location>
</feature>
<evidence type="ECO:0000256" key="2">
    <source>
        <dbReference type="SAM" id="MobiDB-lite"/>
    </source>
</evidence>
<dbReference type="RefSeq" id="XP_032128977.1">
    <property type="nucleotide sequence ID" value="XM_032273086.1"/>
</dbReference>
<name>A0A6J3HG98_SAPAP</name>
<dbReference type="RefSeq" id="XP_032128974.1">
    <property type="nucleotide sequence ID" value="XM_032273083.1"/>
</dbReference>
<protein>
    <submittedName>
        <fullName evidence="4 5">Transport and Golgi organization protein 1 homolog</fullName>
    </submittedName>
</protein>
<dbReference type="PANTHER" id="PTHR23158">
    <property type="entry name" value="MELANOMA INHIBITORY ACTIVITY-RELATED"/>
    <property type="match status" value="1"/>
</dbReference>
<sequence>MTILQEEPVIVKPMLGRRNTQNPPQRDPLSQNGSFGPSPVSGGECSPPLTVEPPVRLLSATLSRRGMPRSEFDRLEP</sequence>
<dbReference type="PANTHER" id="PTHR23158:SF54">
    <property type="entry name" value="TRANSPORT AND GOLGI ORGANIZATION PROTEIN 1 HOMOLOG"/>
    <property type="match status" value="1"/>
</dbReference>
<dbReference type="Proteomes" id="UP000504640">
    <property type="component" value="Unplaced"/>
</dbReference>
<keyword evidence="3" id="KW-1185">Reference proteome</keyword>
<dbReference type="GO" id="GO:0035459">
    <property type="term" value="P:vesicle cargo loading"/>
    <property type="evidence" value="ECO:0007669"/>
    <property type="project" value="TreeGrafter"/>
</dbReference>
<reference evidence="4 5" key="1">
    <citation type="submission" date="2025-04" db="UniProtKB">
        <authorList>
            <consortium name="RefSeq"/>
        </authorList>
    </citation>
    <scope>IDENTIFICATION</scope>
    <source>
        <tissue evidence="4 5">Blood</tissue>
    </source>
</reference>
<dbReference type="GO" id="GO:0005789">
    <property type="term" value="C:endoplasmic reticulum membrane"/>
    <property type="evidence" value="ECO:0007669"/>
    <property type="project" value="TreeGrafter"/>
</dbReference>
<dbReference type="GeneID" id="116546976"/>
<dbReference type="GO" id="GO:0009306">
    <property type="term" value="P:protein secretion"/>
    <property type="evidence" value="ECO:0007669"/>
    <property type="project" value="TreeGrafter"/>
</dbReference>
<evidence type="ECO:0000313" key="3">
    <source>
        <dbReference type="Proteomes" id="UP000504640"/>
    </source>
</evidence>
<evidence type="ECO:0000313" key="4">
    <source>
        <dbReference type="RefSeq" id="XP_032128974.1"/>
    </source>
</evidence>
<evidence type="ECO:0000256" key="1">
    <source>
        <dbReference type="ARBA" id="ARBA00023054"/>
    </source>
</evidence>
<organism evidence="3 5">
    <name type="scientific">Sapajus apella</name>
    <name type="common">Brown-capped capuchin</name>
    <name type="synonym">Cebus apella</name>
    <dbReference type="NCBI Taxonomy" id="9515"/>
    <lineage>
        <taxon>Eukaryota</taxon>
        <taxon>Metazoa</taxon>
        <taxon>Chordata</taxon>
        <taxon>Craniata</taxon>
        <taxon>Vertebrata</taxon>
        <taxon>Euteleostomi</taxon>
        <taxon>Mammalia</taxon>
        <taxon>Eutheria</taxon>
        <taxon>Euarchontoglires</taxon>
        <taxon>Primates</taxon>
        <taxon>Haplorrhini</taxon>
        <taxon>Platyrrhini</taxon>
        <taxon>Cebidae</taxon>
        <taxon>Cebinae</taxon>
        <taxon>Sapajus</taxon>
    </lineage>
</organism>
<dbReference type="AlphaFoldDB" id="A0A6J3HG98"/>